<dbReference type="AlphaFoldDB" id="A0A9Q3JPR4"/>
<protein>
    <submittedName>
        <fullName evidence="1">Uncharacterized protein</fullName>
    </submittedName>
</protein>
<gene>
    <name evidence="1" type="ORF">O181_105277</name>
</gene>
<sequence>MKTYFGVLIPWVTSGPSSNVLSPSPSFIGWIITSLQSRSEVTIGWWPRRGGGQIDTGRDRANRPESFPLACLGWQCPFSLGNTFIIIDHKGVLPRASWAGAPLAVWSEGSDNKQASPALVVVKEQIQGIPSLVHKVNDI</sequence>
<dbReference type="Proteomes" id="UP000765509">
    <property type="component" value="Unassembled WGS sequence"/>
</dbReference>
<accession>A0A9Q3JPR4</accession>
<evidence type="ECO:0000313" key="1">
    <source>
        <dbReference type="EMBL" id="MBW0565562.1"/>
    </source>
</evidence>
<evidence type="ECO:0000313" key="2">
    <source>
        <dbReference type="Proteomes" id="UP000765509"/>
    </source>
</evidence>
<dbReference type="EMBL" id="AVOT02077652">
    <property type="protein sequence ID" value="MBW0565562.1"/>
    <property type="molecule type" value="Genomic_DNA"/>
</dbReference>
<reference evidence="1" key="1">
    <citation type="submission" date="2021-03" db="EMBL/GenBank/DDBJ databases">
        <title>Draft genome sequence of rust myrtle Austropuccinia psidii MF-1, a brazilian biotype.</title>
        <authorList>
            <person name="Quecine M.C."/>
            <person name="Pachon D.M.R."/>
            <person name="Bonatelli M.L."/>
            <person name="Correr F.H."/>
            <person name="Franceschini L.M."/>
            <person name="Leite T.F."/>
            <person name="Margarido G.R.A."/>
            <person name="Almeida C.A."/>
            <person name="Ferrarezi J.A."/>
            <person name="Labate C.A."/>
        </authorList>
    </citation>
    <scope>NUCLEOTIDE SEQUENCE</scope>
    <source>
        <strain evidence="1">MF-1</strain>
    </source>
</reference>
<name>A0A9Q3JPR4_9BASI</name>
<organism evidence="1 2">
    <name type="scientific">Austropuccinia psidii MF-1</name>
    <dbReference type="NCBI Taxonomy" id="1389203"/>
    <lineage>
        <taxon>Eukaryota</taxon>
        <taxon>Fungi</taxon>
        <taxon>Dikarya</taxon>
        <taxon>Basidiomycota</taxon>
        <taxon>Pucciniomycotina</taxon>
        <taxon>Pucciniomycetes</taxon>
        <taxon>Pucciniales</taxon>
        <taxon>Sphaerophragmiaceae</taxon>
        <taxon>Austropuccinia</taxon>
    </lineage>
</organism>
<proteinExistence type="predicted"/>
<keyword evidence="2" id="KW-1185">Reference proteome</keyword>
<comment type="caution">
    <text evidence="1">The sequence shown here is derived from an EMBL/GenBank/DDBJ whole genome shotgun (WGS) entry which is preliminary data.</text>
</comment>